<accession>A0A9D2T528</accession>
<dbReference type="GO" id="GO:0003723">
    <property type="term" value="F:RNA binding"/>
    <property type="evidence" value="ECO:0007669"/>
    <property type="project" value="UniProtKB-KW"/>
</dbReference>
<dbReference type="InterPro" id="IPR020094">
    <property type="entry name" value="TruA/RsuA/RluB/E/F_N"/>
</dbReference>
<dbReference type="SUPFAM" id="SSF55120">
    <property type="entry name" value="Pseudouridine synthase"/>
    <property type="match status" value="1"/>
</dbReference>
<dbReference type="Pfam" id="PF00849">
    <property type="entry name" value="PseudoU_synth_2"/>
    <property type="match status" value="1"/>
</dbReference>
<dbReference type="Pfam" id="PF01479">
    <property type="entry name" value="S4"/>
    <property type="match status" value="1"/>
</dbReference>
<dbReference type="InterPro" id="IPR018496">
    <property type="entry name" value="PsdUridine_synth_RsuA/RluB_CS"/>
</dbReference>
<evidence type="ECO:0000256" key="3">
    <source>
        <dbReference type="PROSITE-ProRule" id="PRU00182"/>
    </source>
</evidence>
<dbReference type="PROSITE" id="PS01149">
    <property type="entry name" value="PSI_RSU"/>
    <property type="match status" value="1"/>
</dbReference>
<proteinExistence type="inferred from homology"/>
<gene>
    <name evidence="7" type="ORF">IAA04_01945</name>
</gene>
<dbReference type="CDD" id="cd00165">
    <property type="entry name" value="S4"/>
    <property type="match status" value="1"/>
</dbReference>
<feature type="compositionally biased region" description="Basic and acidic residues" evidence="5">
    <location>
        <begin position="312"/>
        <end position="342"/>
    </location>
</feature>
<dbReference type="InterPro" id="IPR006145">
    <property type="entry name" value="PsdUridine_synth_RsuA/RluA"/>
</dbReference>
<dbReference type="FunFam" id="3.10.290.10:FF:000003">
    <property type="entry name" value="Pseudouridine synthase"/>
    <property type="match status" value="1"/>
</dbReference>
<dbReference type="GO" id="GO:0000455">
    <property type="term" value="P:enzyme-directed rRNA pseudouridine synthesis"/>
    <property type="evidence" value="ECO:0007669"/>
    <property type="project" value="UniProtKB-ARBA"/>
</dbReference>
<feature type="region of interest" description="Disordered" evidence="5">
    <location>
        <begin position="235"/>
        <end position="349"/>
    </location>
</feature>
<dbReference type="Proteomes" id="UP000823883">
    <property type="component" value="Unassembled WGS sequence"/>
</dbReference>
<keyword evidence="2 4" id="KW-0413">Isomerase</keyword>
<dbReference type="Gene3D" id="3.30.70.580">
    <property type="entry name" value="Pseudouridine synthase I, catalytic domain, N-terminal subdomain"/>
    <property type="match status" value="1"/>
</dbReference>
<dbReference type="SMART" id="SM00363">
    <property type="entry name" value="S4"/>
    <property type="match status" value="1"/>
</dbReference>
<feature type="compositionally biased region" description="Basic and acidic residues" evidence="5">
    <location>
        <begin position="243"/>
        <end position="258"/>
    </location>
</feature>
<reference evidence="7" key="2">
    <citation type="submission" date="2021-04" db="EMBL/GenBank/DDBJ databases">
        <authorList>
            <person name="Gilroy R."/>
        </authorList>
    </citation>
    <scope>NUCLEOTIDE SEQUENCE</scope>
    <source>
        <strain evidence="7">CHK183-5548</strain>
    </source>
</reference>
<comment type="caution">
    <text evidence="7">The sequence shown here is derived from an EMBL/GenBank/DDBJ whole genome shotgun (WGS) entry which is preliminary data.</text>
</comment>
<comment type="similarity">
    <text evidence="1 4">Belongs to the pseudouridine synthase RsuA family.</text>
</comment>
<dbReference type="Gene3D" id="3.10.290.10">
    <property type="entry name" value="RNA-binding S4 domain"/>
    <property type="match status" value="1"/>
</dbReference>
<evidence type="ECO:0000259" key="6">
    <source>
        <dbReference type="SMART" id="SM00363"/>
    </source>
</evidence>
<evidence type="ECO:0000313" key="8">
    <source>
        <dbReference type="Proteomes" id="UP000823883"/>
    </source>
</evidence>
<dbReference type="InterPro" id="IPR042092">
    <property type="entry name" value="PsdUridine_s_RsuA/RluB/E/F_cat"/>
</dbReference>
<evidence type="ECO:0000256" key="1">
    <source>
        <dbReference type="ARBA" id="ARBA00008348"/>
    </source>
</evidence>
<sequence length="349" mass="39191">MEEMRLNKYLSDAGVCSRREADRLIEAGKVLVDGVPAVMGRKVDGTESIVCDGVRVNGRKKEKKVLLAVNKPRGIVCTTSDKDRAENIVEFLRYPTRIYPIGRLDKDSSGLILMTNEGDIVNKILRGSNNHEKEYMVRVNRPLTEEFLERMRNGVEILDTVTKPCTVEKTGSYTFRIILTQGLNRQIRRMCDALGYRVVSLKRVRIMNIRLGDLPTGSYREVTGKEWEELNRLLAGSSNRPGGAEKVEVSGGAVRREQPGGADRAGVSGRAARRETSGGADRAGVFRHGELAGAPRRTDRKQSSRRSGQAESSEKTSGGEKRIFRTPMRRYEEPQEGQERRNVFHRKKD</sequence>
<dbReference type="PANTHER" id="PTHR47683">
    <property type="entry name" value="PSEUDOURIDINE SYNTHASE FAMILY PROTEIN-RELATED"/>
    <property type="match status" value="1"/>
</dbReference>
<reference evidence="7" key="1">
    <citation type="journal article" date="2021" name="PeerJ">
        <title>Extensive microbial diversity within the chicken gut microbiome revealed by metagenomics and culture.</title>
        <authorList>
            <person name="Gilroy R."/>
            <person name="Ravi A."/>
            <person name="Getino M."/>
            <person name="Pursley I."/>
            <person name="Horton D.L."/>
            <person name="Alikhan N.F."/>
            <person name="Baker D."/>
            <person name="Gharbi K."/>
            <person name="Hall N."/>
            <person name="Watson M."/>
            <person name="Adriaenssens E.M."/>
            <person name="Foster-Nyarko E."/>
            <person name="Jarju S."/>
            <person name="Secka A."/>
            <person name="Antonio M."/>
            <person name="Oren A."/>
            <person name="Chaudhuri R.R."/>
            <person name="La Ragione R."/>
            <person name="Hildebrand F."/>
            <person name="Pallen M.J."/>
        </authorList>
    </citation>
    <scope>NUCLEOTIDE SEQUENCE</scope>
    <source>
        <strain evidence="7">CHK183-5548</strain>
    </source>
</reference>
<dbReference type="PANTHER" id="PTHR47683:SF2">
    <property type="entry name" value="RNA-BINDING S4 DOMAIN-CONTAINING PROTEIN"/>
    <property type="match status" value="1"/>
</dbReference>
<dbReference type="GO" id="GO:0120159">
    <property type="term" value="F:rRNA pseudouridine synthase activity"/>
    <property type="evidence" value="ECO:0007669"/>
    <property type="project" value="UniProtKB-ARBA"/>
</dbReference>
<feature type="domain" description="RNA-binding S4" evidence="6">
    <location>
        <begin position="4"/>
        <end position="71"/>
    </location>
</feature>
<dbReference type="Gene3D" id="3.30.70.1560">
    <property type="entry name" value="Alpha-L RNA-binding motif"/>
    <property type="match status" value="1"/>
</dbReference>
<dbReference type="SUPFAM" id="SSF55174">
    <property type="entry name" value="Alpha-L RNA-binding motif"/>
    <property type="match status" value="1"/>
</dbReference>
<dbReference type="AlphaFoldDB" id="A0A9D2T528"/>
<organism evidence="7 8">
    <name type="scientific">Candidatus Lachnoclostridium pullistercoris</name>
    <dbReference type="NCBI Taxonomy" id="2838632"/>
    <lineage>
        <taxon>Bacteria</taxon>
        <taxon>Bacillati</taxon>
        <taxon>Bacillota</taxon>
        <taxon>Clostridia</taxon>
        <taxon>Lachnospirales</taxon>
        <taxon>Lachnospiraceae</taxon>
    </lineage>
</organism>
<evidence type="ECO:0000256" key="4">
    <source>
        <dbReference type="RuleBase" id="RU003887"/>
    </source>
</evidence>
<protein>
    <recommendedName>
        <fullName evidence="4">Pseudouridine synthase</fullName>
        <ecNumber evidence="4">5.4.99.-</ecNumber>
    </recommendedName>
</protein>
<dbReference type="InterPro" id="IPR036986">
    <property type="entry name" value="S4_RNA-bd_sf"/>
</dbReference>
<dbReference type="InterPro" id="IPR050343">
    <property type="entry name" value="RsuA_PseudoU_synthase"/>
</dbReference>
<dbReference type="InterPro" id="IPR002942">
    <property type="entry name" value="S4_RNA-bd"/>
</dbReference>
<name>A0A9D2T528_9FIRM</name>
<dbReference type="PROSITE" id="PS50889">
    <property type="entry name" value="S4"/>
    <property type="match status" value="1"/>
</dbReference>
<evidence type="ECO:0000256" key="5">
    <source>
        <dbReference type="SAM" id="MobiDB-lite"/>
    </source>
</evidence>
<dbReference type="EC" id="5.4.99.-" evidence="4"/>
<dbReference type="InterPro" id="IPR020103">
    <property type="entry name" value="PsdUridine_synth_cat_dom_sf"/>
</dbReference>
<dbReference type="FunFam" id="3.30.70.1560:FF:000002">
    <property type="entry name" value="Pseudouridine synthase"/>
    <property type="match status" value="1"/>
</dbReference>
<dbReference type="InterPro" id="IPR000748">
    <property type="entry name" value="PsdUridine_synth_RsuA/RluB/E/F"/>
</dbReference>
<dbReference type="NCBIfam" id="TIGR00093">
    <property type="entry name" value="pseudouridine synthase"/>
    <property type="match status" value="1"/>
</dbReference>
<evidence type="ECO:0000256" key="2">
    <source>
        <dbReference type="ARBA" id="ARBA00023235"/>
    </source>
</evidence>
<evidence type="ECO:0000313" key="7">
    <source>
        <dbReference type="EMBL" id="HJC46797.1"/>
    </source>
</evidence>
<keyword evidence="3" id="KW-0694">RNA-binding</keyword>
<dbReference type="CDD" id="cd02554">
    <property type="entry name" value="PseudoU_synth_RluF"/>
    <property type="match status" value="1"/>
</dbReference>
<dbReference type="EMBL" id="DWWL01000009">
    <property type="protein sequence ID" value="HJC46797.1"/>
    <property type="molecule type" value="Genomic_DNA"/>
</dbReference>